<proteinExistence type="predicted"/>
<dbReference type="EMBL" id="CM001368">
    <property type="protein sequence ID" value="EHJ48469.1"/>
    <property type="molecule type" value="Genomic_DNA"/>
</dbReference>
<dbReference type="Gene3D" id="1.10.10.1400">
    <property type="entry name" value="Terminase, small subunit, N-terminal DNA-binding domain, HTH motif"/>
    <property type="match status" value="1"/>
</dbReference>
<dbReference type="InterPro" id="IPR005335">
    <property type="entry name" value="Terminase_ssu"/>
</dbReference>
<dbReference type="InterPro" id="IPR052404">
    <property type="entry name" value="SPP1-like_terminase"/>
</dbReference>
<evidence type="ECO:0000256" key="2">
    <source>
        <dbReference type="ARBA" id="ARBA00023219"/>
    </source>
</evidence>
<evidence type="ECO:0000256" key="1">
    <source>
        <dbReference type="ARBA" id="ARBA00022612"/>
    </source>
</evidence>
<name>G7Q6Y6_9BACT</name>
<dbReference type="GO" id="GO:0051276">
    <property type="term" value="P:chromosome organization"/>
    <property type="evidence" value="ECO:0007669"/>
    <property type="project" value="InterPro"/>
</dbReference>
<dbReference type="InterPro" id="IPR038713">
    <property type="entry name" value="Terminase_Gp1_N_sf"/>
</dbReference>
<sequence length="248" mass="25783">MAENAPPTRLTDRQQRFVEEYLVDLNPGAAAVRAGYGVKSAPSVGRKLRRQPLVGAAVEAAMARRGERLRITQDRVVAELARIAFADIRDFVAWDEAGVTLRASRELGPEQTACVAEIVESPGKTGKGLRIKLHGKTQALAALSRHLGSAGPGGRPGPVGPDGKDAPAHGPRPLIVVTCVPEPDPPPDEDSSGDGPVPCSGRKEPWQPAQTAGSGRPYKGALVAGPAGAPGRGDGAEAGSRPAWATRQ</sequence>
<dbReference type="OrthoDB" id="8227562at2"/>
<keyword evidence="2" id="KW-0231">Viral genome packaging</keyword>
<dbReference type="HOGENOM" id="CLU_097850_0_0_7"/>
<reference evidence="5" key="1">
    <citation type="journal article" date="2015" name="Genome Announc.">
        <title>High-Quality Draft Genome Sequence of Desulfovibrio carbinoliphilus FW-101-2B, an Organic Acid-Oxidizing Sulfate-Reducing Bacterium Isolated from Uranium(VI)-Contaminated Groundwater.</title>
        <authorList>
            <person name="Ramsay B.D."/>
            <person name="Hwang C."/>
            <person name="Woo H.L."/>
            <person name="Carroll S.L."/>
            <person name="Lucas S."/>
            <person name="Han J."/>
            <person name="Lapidus A.L."/>
            <person name="Cheng J.F."/>
            <person name="Goodwin L.A."/>
            <person name="Pitluck S."/>
            <person name="Peters L."/>
            <person name="Chertkov O."/>
            <person name="Held B."/>
            <person name="Detter J.C."/>
            <person name="Han C.S."/>
            <person name="Tapia R."/>
            <person name="Land M.L."/>
            <person name="Hauser L.J."/>
            <person name="Kyrpides N.C."/>
            <person name="Ivanova N.N."/>
            <person name="Mikhailova N."/>
            <person name="Pagani I."/>
            <person name="Woyke T."/>
            <person name="Arkin A.P."/>
            <person name="Dehal P."/>
            <person name="Chivian D."/>
            <person name="Criddle C.S."/>
            <person name="Wu W."/>
            <person name="Chakraborty R."/>
            <person name="Hazen T.C."/>
            <person name="Fields M.W."/>
        </authorList>
    </citation>
    <scope>NUCLEOTIDE SEQUENCE [LARGE SCALE GENOMIC DNA]</scope>
    <source>
        <strain evidence="5">FW-101-2B</strain>
    </source>
</reference>
<feature type="region of interest" description="Disordered" evidence="3">
    <location>
        <begin position="146"/>
        <end position="248"/>
    </location>
</feature>
<evidence type="ECO:0000313" key="4">
    <source>
        <dbReference type="EMBL" id="EHJ48469.1"/>
    </source>
</evidence>
<keyword evidence="5" id="KW-1185">Reference proteome</keyword>
<evidence type="ECO:0000313" key="5">
    <source>
        <dbReference type="Proteomes" id="UP000004662"/>
    </source>
</evidence>
<dbReference type="PANTHER" id="PTHR41328:SF2">
    <property type="entry name" value="TERMINASE SMALL SUBUNIT"/>
    <property type="match status" value="1"/>
</dbReference>
<dbReference type="RefSeq" id="WP_009181843.1">
    <property type="nucleotide sequence ID" value="NZ_CM001368.1"/>
</dbReference>
<dbReference type="Pfam" id="PF03592">
    <property type="entry name" value="Terminase_2"/>
    <property type="match status" value="1"/>
</dbReference>
<dbReference type="eggNOG" id="COG3728">
    <property type="taxonomic scope" value="Bacteria"/>
</dbReference>
<dbReference type="PANTHER" id="PTHR41328">
    <property type="entry name" value="TERMINASE SMALL SUBUNIT-RELATED"/>
    <property type="match status" value="1"/>
</dbReference>
<dbReference type="STRING" id="694327.DFW101_2465"/>
<gene>
    <name evidence="4" type="ORF">DFW101_2465</name>
</gene>
<protein>
    <submittedName>
        <fullName evidence="4">Terminase small subunit</fullName>
    </submittedName>
</protein>
<dbReference type="Proteomes" id="UP000004662">
    <property type="component" value="Chromosome"/>
</dbReference>
<evidence type="ECO:0000256" key="3">
    <source>
        <dbReference type="SAM" id="MobiDB-lite"/>
    </source>
</evidence>
<keyword evidence="1" id="KW-1188">Viral release from host cell</keyword>
<organism evidence="4 5">
    <name type="scientific">Solidesulfovibrio carbinoliphilus subsp. oakridgensis</name>
    <dbReference type="NCBI Taxonomy" id="694327"/>
    <lineage>
        <taxon>Bacteria</taxon>
        <taxon>Pseudomonadati</taxon>
        <taxon>Thermodesulfobacteriota</taxon>
        <taxon>Desulfovibrionia</taxon>
        <taxon>Desulfovibrionales</taxon>
        <taxon>Desulfovibrionaceae</taxon>
        <taxon>Solidesulfovibrio</taxon>
    </lineage>
</organism>
<dbReference type="AlphaFoldDB" id="G7Q6Y6"/>
<accession>G7Q6Y6</accession>